<evidence type="ECO:0000313" key="2">
    <source>
        <dbReference type="Proteomes" id="UP001497644"/>
    </source>
</evidence>
<gene>
    <name evidence="1" type="ORF">LPLAT_LOCUS13724</name>
</gene>
<organism evidence="1 2">
    <name type="scientific">Lasius platythorax</name>
    <dbReference type="NCBI Taxonomy" id="488582"/>
    <lineage>
        <taxon>Eukaryota</taxon>
        <taxon>Metazoa</taxon>
        <taxon>Ecdysozoa</taxon>
        <taxon>Arthropoda</taxon>
        <taxon>Hexapoda</taxon>
        <taxon>Insecta</taxon>
        <taxon>Pterygota</taxon>
        <taxon>Neoptera</taxon>
        <taxon>Endopterygota</taxon>
        <taxon>Hymenoptera</taxon>
        <taxon>Apocrita</taxon>
        <taxon>Aculeata</taxon>
        <taxon>Formicoidea</taxon>
        <taxon>Formicidae</taxon>
        <taxon>Formicinae</taxon>
        <taxon>Lasius</taxon>
        <taxon>Lasius</taxon>
    </lineage>
</organism>
<name>A0AAV2N005_9HYME</name>
<protein>
    <submittedName>
        <fullName evidence="1">Uncharacterized protein</fullName>
    </submittedName>
</protein>
<comment type="caution">
    <text evidence="1">The sequence shown here is derived from an EMBL/GenBank/DDBJ whole genome shotgun (WGS) entry which is preliminary data.</text>
</comment>
<sequence length="78" mass="8795">MVAVKKPSVSTGSPDALTAFLLFRSKGGDPSNLQFILEMIVQQDPLSCWSSSFLPFTFAVTNFENSKRFYKRFSPVKR</sequence>
<keyword evidence="2" id="KW-1185">Reference proteome</keyword>
<dbReference type="EMBL" id="CAXIPU020001161">
    <property type="protein sequence ID" value="CAL1672929.1"/>
    <property type="molecule type" value="Genomic_DNA"/>
</dbReference>
<reference evidence="1" key="1">
    <citation type="submission" date="2024-04" db="EMBL/GenBank/DDBJ databases">
        <authorList>
            <consortium name="Molecular Ecology Group"/>
        </authorList>
    </citation>
    <scope>NUCLEOTIDE SEQUENCE</scope>
</reference>
<accession>A0AAV2N005</accession>
<evidence type="ECO:0000313" key="1">
    <source>
        <dbReference type="EMBL" id="CAL1672929.1"/>
    </source>
</evidence>
<proteinExistence type="predicted"/>
<dbReference type="Proteomes" id="UP001497644">
    <property type="component" value="Unassembled WGS sequence"/>
</dbReference>
<dbReference type="AlphaFoldDB" id="A0AAV2N005"/>